<accession>A0A8S5NDC9</accession>
<name>A0A8S5NDC9_9CAUD</name>
<dbReference type="EMBL" id="BK015131">
    <property type="protein sequence ID" value="DAD92266.1"/>
    <property type="molecule type" value="Genomic_DNA"/>
</dbReference>
<sequence>MRGKYNVNQLISKQEYGDTTKKVFMNERRLL</sequence>
<organism evidence="1">
    <name type="scientific">Siphoviridae sp. ctQ0C17</name>
    <dbReference type="NCBI Taxonomy" id="2826325"/>
    <lineage>
        <taxon>Viruses</taxon>
        <taxon>Duplodnaviria</taxon>
        <taxon>Heunggongvirae</taxon>
        <taxon>Uroviricota</taxon>
        <taxon>Caudoviricetes</taxon>
    </lineage>
</organism>
<evidence type="ECO:0000313" key="1">
    <source>
        <dbReference type="EMBL" id="DAD92266.1"/>
    </source>
</evidence>
<reference evidence="1" key="1">
    <citation type="journal article" date="2021" name="Proc. Natl. Acad. Sci. U.S.A.">
        <title>A Catalog of Tens of Thousands of Viruses from Human Metagenomes Reveals Hidden Associations with Chronic Diseases.</title>
        <authorList>
            <person name="Tisza M.J."/>
            <person name="Buck C.B."/>
        </authorList>
    </citation>
    <scope>NUCLEOTIDE SEQUENCE</scope>
    <source>
        <strain evidence="1">CtQ0C17</strain>
    </source>
</reference>
<protein>
    <submittedName>
        <fullName evidence="1">Uncharacterized protein</fullName>
    </submittedName>
</protein>
<proteinExistence type="predicted"/>